<dbReference type="Proteomes" id="UP000266673">
    <property type="component" value="Unassembled WGS sequence"/>
</dbReference>
<dbReference type="SUPFAM" id="SSF56059">
    <property type="entry name" value="Glutathione synthetase ATP-binding domain-like"/>
    <property type="match status" value="1"/>
</dbReference>
<name>A0A397UND5_9GLOM</name>
<feature type="region of interest" description="Disordered" evidence="1">
    <location>
        <begin position="308"/>
        <end position="410"/>
    </location>
</feature>
<organism evidence="2 3">
    <name type="scientific">Gigaspora rosea</name>
    <dbReference type="NCBI Taxonomy" id="44941"/>
    <lineage>
        <taxon>Eukaryota</taxon>
        <taxon>Fungi</taxon>
        <taxon>Fungi incertae sedis</taxon>
        <taxon>Mucoromycota</taxon>
        <taxon>Glomeromycotina</taxon>
        <taxon>Glomeromycetes</taxon>
        <taxon>Diversisporales</taxon>
        <taxon>Gigasporaceae</taxon>
        <taxon>Gigaspora</taxon>
    </lineage>
</organism>
<sequence length="410" mass="46556">MSEFTENKSRIEQKSTDDNYSSVLKTKNDAYFVLSPKQLERLKLISEAAFKLANETLLEIINQDEVESWMESRYGIVKSLWKNGQIGINLMRIDFAWDQEKKNFKVLELNTAHQNDWIKSSLVEKEASADKIGIPLAPQPMFLANYAVKKLGPKIGIIIFRQDLEYDLLVKQIESLGGKAKLIYLSEDGFQDIIDFAPTGLFWRAYPGLIERSELILKLSNLKIPQIPSFESLFISGDKSFLTTLSDKDDINAVLKAGDSAAGLEIIIGKNFKNSWEDKLKEVMNSDKEWNSGFMSRNSDNEIVNVHQALDEETSDKEVVEDVRESRKKRKKLQPSKMTKRSKRDYASSTSSAQSRESTTTPQEIADDSKESHYDDPQYNDPQHQHDDPQQETLSASASSQKGAGHQESQ</sequence>
<keyword evidence="3" id="KW-1185">Reference proteome</keyword>
<feature type="compositionally biased region" description="Polar residues" evidence="1">
    <location>
        <begin position="392"/>
        <end position="410"/>
    </location>
</feature>
<accession>A0A397UND5</accession>
<gene>
    <name evidence="2" type="ORF">C2G38_2251734</name>
</gene>
<dbReference type="OrthoDB" id="2370752at2759"/>
<reference evidence="2 3" key="1">
    <citation type="submission" date="2018-06" db="EMBL/GenBank/DDBJ databases">
        <title>Comparative genomics reveals the genomic features of Rhizophagus irregularis, R. cerebriforme, R. diaphanum and Gigaspora rosea, and their symbiotic lifestyle signature.</title>
        <authorList>
            <person name="Morin E."/>
            <person name="San Clemente H."/>
            <person name="Chen E.C.H."/>
            <person name="De La Providencia I."/>
            <person name="Hainaut M."/>
            <person name="Kuo A."/>
            <person name="Kohler A."/>
            <person name="Murat C."/>
            <person name="Tang N."/>
            <person name="Roy S."/>
            <person name="Loubradou J."/>
            <person name="Henrissat B."/>
            <person name="Grigoriev I.V."/>
            <person name="Corradi N."/>
            <person name="Roux C."/>
            <person name="Martin F.M."/>
        </authorList>
    </citation>
    <scope>NUCLEOTIDE SEQUENCE [LARGE SCALE GENOMIC DNA]</scope>
    <source>
        <strain evidence="2 3">DAOM 194757</strain>
    </source>
</reference>
<evidence type="ECO:0000256" key="1">
    <source>
        <dbReference type="SAM" id="MobiDB-lite"/>
    </source>
</evidence>
<proteinExistence type="predicted"/>
<feature type="compositionally biased region" description="Basic and acidic residues" evidence="1">
    <location>
        <begin position="316"/>
        <end position="325"/>
    </location>
</feature>
<evidence type="ECO:0000313" key="2">
    <source>
        <dbReference type="EMBL" id="RIB08883.1"/>
    </source>
</evidence>
<dbReference type="EMBL" id="QKWP01001449">
    <property type="protein sequence ID" value="RIB08883.1"/>
    <property type="molecule type" value="Genomic_DNA"/>
</dbReference>
<feature type="compositionally biased region" description="Basic and acidic residues" evidence="1">
    <location>
        <begin position="367"/>
        <end position="376"/>
    </location>
</feature>
<evidence type="ECO:0000313" key="3">
    <source>
        <dbReference type="Proteomes" id="UP000266673"/>
    </source>
</evidence>
<protein>
    <submittedName>
        <fullName evidence="2">Uncharacterized protein</fullName>
    </submittedName>
</protein>
<feature type="compositionally biased region" description="Basic residues" evidence="1">
    <location>
        <begin position="326"/>
        <end position="343"/>
    </location>
</feature>
<dbReference type="AlphaFoldDB" id="A0A397UND5"/>
<feature type="compositionally biased region" description="Low complexity" evidence="1">
    <location>
        <begin position="348"/>
        <end position="361"/>
    </location>
</feature>
<comment type="caution">
    <text evidence="2">The sequence shown here is derived from an EMBL/GenBank/DDBJ whole genome shotgun (WGS) entry which is preliminary data.</text>
</comment>